<dbReference type="AlphaFoldDB" id="A0A7G8BHW8"/>
<feature type="transmembrane region" description="Helical" evidence="1">
    <location>
        <begin position="129"/>
        <end position="147"/>
    </location>
</feature>
<feature type="transmembrane region" description="Helical" evidence="1">
    <location>
        <begin position="38"/>
        <end position="64"/>
    </location>
</feature>
<feature type="transmembrane region" description="Helical" evidence="1">
    <location>
        <begin position="70"/>
        <end position="90"/>
    </location>
</feature>
<feature type="transmembrane region" description="Helical" evidence="1">
    <location>
        <begin position="197"/>
        <end position="217"/>
    </location>
</feature>
<keyword evidence="1" id="KW-1133">Transmembrane helix</keyword>
<sequence>MFLGVIIVAFGSGFILSHVAGSGTFAETAKRIAASERLYRVGLSAVVIVSLGSALLAVALYATLKPVNSLLAQLAMIFSLGDSFLALVVRMCEFVRLHLYLSAQTAGAGTASIQALAELMRTIERVTENIGGIAFGIGSLLFFYLFFKSRYIPRVLSGLGVAASAIWICLYFASLVFPERRGLFQIISFPPMGLADVLTGFYLMLFAVKTGGGGVVLEKSA</sequence>
<organism evidence="2 3">
    <name type="scientific">Alloacidobacterium dinghuense</name>
    <dbReference type="NCBI Taxonomy" id="2763107"/>
    <lineage>
        <taxon>Bacteria</taxon>
        <taxon>Pseudomonadati</taxon>
        <taxon>Acidobacteriota</taxon>
        <taxon>Terriglobia</taxon>
        <taxon>Terriglobales</taxon>
        <taxon>Acidobacteriaceae</taxon>
        <taxon>Alloacidobacterium</taxon>
    </lineage>
</organism>
<gene>
    <name evidence="2" type="ORF">H7849_24620</name>
</gene>
<keyword evidence="3" id="KW-1185">Reference proteome</keyword>
<keyword evidence="1" id="KW-0812">Transmembrane</keyword>
<accession>A0A7G8BHW8</accession>
<feature type="transmembrane region" description="Helical" evidence="1">
    <location>
        <begin position="159"/>
        <end position="177"/>
    </location>
</feature>
<evidence type="ECO:0000313" key="2">
    <source>
        <dbReference type="EMBL" id="QNI32138.1"/>
    </source>
</evidence>
<keyword evidence="1" id="KW-0472">Membrane</keyword>
<feature type="transmembrane region" description="Helical" evidence="1">
    <location>
        <begin position="6"/>
        <end position="26"/>
    </location>
</feature>
<dbReference type="RefSeq" id="WP_186743094.1">
    <property type="nucleotide sequence ID" value="NZ_CP060394.1"/>
</dbReference>
<dbReference type="Pfam" id="PF14329">
    <property type="entry name" value="DUF4386"/>
    <property type="match status" value="1"/>
</dbReference>
<dbReference type="KEGG" id="adin:H7849_24620"/>
<protein>
    <submittedName>
        <fullName evidence="2">DUF4386 domain-containing protein</fullName>
    </submittedName>
</protein>
<reference evidence="2 3" key="1">
    <citation type="submission" date="2020-08" db="EMBL/GenBank/DDBJ databases">
        <title>Edaphobacter telluris sp. nov. and Acidobacterium dinghuensis sp. nov., two acidobacteria isolated from forest soil.</title>
        <authorList>
            <person name="Fu J."/>
            <person name="Qiu L."/>
        </authorList>
    </citation>
    <scope>NUCLEOTIDE SEQUENCE [LARGE SCALE GENOMIC DNA]</scope>
    <source>
        <strain evidence="2">4Y35</strain>
    </source>
</reference>
<name>A0A7G8BHW8_9BACT</name>
<evidence type="ECO:0000256" key="1">
    <source>
        <dbReference type="SAM" id="Phobius"/>
    </source>
</evidence>
<dbReference type="Proteomes" id="UP000515312">
    <property type="component" value="Chromosome"/>
</dbReference>
<dbReference type="EMBL" id="CP060394">
    <property type="protein sequence ID" value="QNI32138.1"/>
    <property type="molecule type" value="Genomic_DNA"/>
</dbReference>
<dbReference type="InterPro" id="IPR025495">
    <property type="entry name" value="DUF4386"/>
</dbReference>
<proteinExistence type="predicted"/>
<evidence type="ECO:0000313" key="3">
    <source>
        <dbReference type="Proteomes" id="UP000515312"/>
    </source>
</evidence>